<feature type="transmembrane region" description="Helical" evidence="2">
    <location>
        <begin position="17"/>
        <end position="37"/>
    </location>
</feature>
<feature type="transmembrane region" description="Helical" evidence="2">
    <location>
        <begin position="142"/>
        <end position="162"/>
    </location>
</feature>
<feature type="compositionally biased region" description="Acidic residues" evidence="1">
    <location>
        <begin position="463"/>
        <end position="483"/>
    </location>
</feature>
<evidence type="ECO:0008006" key="5">
    <source>
        <dbReference type="Google" id="ProtNLM"/>
    </source>
</evidence>
<keyword evidence="2" id="KW-1133">Transmembrane helix</keyword>
<evidence type="ECO:0000256" key="2">
    <source>
        <dbReference type="SAM" id="Phobius"/>
    </source>
</evidence>
<feature type="transmembrane region" description="Helical" evidence="2">
    <location>
        <begin position="362"/>
        <end position="385"/>
    </location>
</feature>
<dbReference type="Proteomes" id="UP001470230">
    <property type="component" value="Unassembled WGS sequence"/>
</dbReference>
<dbReference type="SUPFAM" id="SSF103473">
    <property type="entry name" value="MFS general substrate transporter"/>
    <property type="match status" value="1"/>
</dbReference>
<gene>
    <name evidence="3" type="ORF">M9Y10_038514</name>
</gene>
<accession>A0ABR2K8U1</accession>
<evidence type="ECO:0000313" key="4">
    <source>
        <dbReference type="Proteomes" id="UP001470230"/>
    </source>
</evidence>
<feature type="transmembrane region" description="Helical" evidence="2">
    <location>
        <begin position="115"/>
        <end position="135"/>
    </location>
</feature>
<evidence type="ECO:0000313" key="3">
    <source>
        <dbReference type="EMBL" id="KAK8887469.1"/>
    </source>
</evidence>
<dbReference type="Pfam" id="PF18943">
    <property type="entry name" value="DUF5690"/>
    <property type="match status" value="1"/>
</dbReference>
<feature type="transmembrane region" description="Helical" evidence="2">
    <location>
        <begin position="49"/>
        <end position="68"/>
    </location>
</feature>
<feature type="transmembrane region" description="Helical" evidence="2">
    <location>
        <begin position="267"/>
        <end position="289"/>
    </location>
</feature>
<feature type="transmembrane region" description="Helical" evidence="2">
    <location>
        <begin position="397"/>
        <end position="419"/>
    </location>
</feature>
<dbReference type="InterPro" id="IPR043745">
    <property type="entry name" value="DUF5690"/>
</dbReference>
<dbReference type="EMBL" id="JAPFFF010000006">
    <property type="protein sequence ID" value="KAK8887469.1"/>
    <property type="molecule type" value="Genomic_DNA"/>
</dbReference>
<keyword evidence="2" id="KW-0812">Transmembrane</keyword>
<feature type="transmembrane region" description="Helical" evidence="2">
    <location>
        <begin position="89"/>
        <end position="109"/>
    </location>
</feature>
<comment type="caution">
    <text evidence="3">The sequence shown here is derived from an EMBL/GenBank/DDBJ whole genome shotgun (WGS) entry which is preliminary data.</text>
</comment>
<dbReference type="InterPro" id="IPR036259">
    <property type="entry name" value="MFS_trans_sf"/>
</dbReference>
<name>A0ABR2K8U1_9EUKA</name>
<feature type="transmembrane region" description="Helical" evidence="2">
    <location>
        <begin position="325"/>
        <end position="350"/>
    </location>
</feature>
<feature type="transmembrane region" description="Helical" evidence="2">
    <location>
        <begin position="227"/>
        <end position="247"/>
    </location>
</feature>
<organism evidence="3 4">
    <name type="scientific">Tritrichomonas musculus</name>
    <dbReference type="NCBI Taxonomy" id="1915356"/>
    <lineage>
        <taxon>Eukaryota</taxon>
        <taxon>Metamonada</taxon>
        <taxon>Parabasalia</taxon>
        <taxon>Tritrichomonadida</taxon>
        <taxon>Tritrichomonadidae</taxon>
        <taxon>Tritrichomonas</taxon>
    </lineage>
</organism>
<protein>
    <recommendedName>
        <fullName evidence="5">Major facilitator superfamily transporter</fullName>
    </recommendedName>
</protein>
<proteinExistence type="predicted"/>
<reference evidence="3 4" key="1">
    <citation type="submission" date="2024-04" db="EMBL/GenBank/DDBJ databases">
        <title>Tritrichomonas musculus Genome.</title>
        <authorList>
            <person name="Alves-Ferreira E."/>
            <person name="Grigg M."/>
            <person name="Lorenzi H."/>
            <person name="Galac M."/>
        </authorList>
    </citation>
    <scope>NUCLEOTIDE SEQUENCE [LARGE SCALE GENOMIC DNA]</scope>
    <source>
        <strain evidence="3 4">EAF2021</strain>
    </source>
</reference>
<keyword evidence="4" id="KW-1185">Reference proteome</keyword>
<feature type="transmembrane region" description="Helical" evidence="2">
    <location>
        <begin position="174"/>
        <end position="195"/>
    </location>
</feature>
<feature type="region of interest" description="Disordered" evidence="1">
    <location>
        <begin position="443"/>
        <end position="501"/>
    </location>
</feature>
<feature type="transmembrane region" description="Helical" evidence="2">
    <location>
        <begin position="296"/>
        <end position="319"/>
    </location>
</feature>
<evidence type="ECO:0000256" key="1">
    <source>
        <dbReference type="SAM" id="MobiDB-lite"/>
    </source>
</evidence>
<sequence length="501" mass="56194">MGNLNNFITRVCEKSPIIFNIIAVLAGFLCYFSTYGFRKPFVAGTYEGYSLWGVQFKILGITVQIIGYTISKFLGIKVISEIKPKFRGIFIISFLTFSEVVLITFGAIPRPYNCLVMFFNGLPLGMIWGLIFSYLEGRKSTALLGSLISISLIVASGAIKSICRTFLDKGFNQFWVPATVGAICYVPMILSVLVLESLPPPNAEDIASKTERVVMNNKDRLKLCQTFAPGLFLMIFWHMFLTAYRDFRDNFAPELWEAFGYGGTPSIFSISEIIVAFVVCIPISLFMFIKKPITTLISYHVLIIGGQILIGLCAILNAFNILPGLYFMIMAGIGLYFGYIPFNSIIFDTFIATYKYPANTGFLSYLSDSIGYLSSVVVLFIKNFASANLSWLDFFRILSYIMAASSVLFLSLSIVYCIWKYKHWDPLANVQNENSEDGMIKIKKLKDGEQDENDETRTTTNEITEDNDDEGVDNIDDDVDEIESVSMSSQSEGQDPEKESI</sequence>
<keyword evidence="2" id="KW-0472">Membrane</keyword>